<accession>A0A841C471</accession>
<feature type="region of interest" description="Disordered" evidence="1">
    <location>
        <begin position="583"/>
        <end position="603"/>
    </location>
</feature>
<dbReference type="PANTHER" id="PTHR45527">
    <property type="entry name" value="NONRIBOSOMAL PEPTIDE SYNTHETASE"/>
    <property type="match status" value="1"/>
</dbReference>
<evidence type="ECO:0000256" key="1">
    <source>
        <dbReference type="SAM" id="MobiDB-lite"/>
    </source>
</evidence>
<dbReference type="GO" id="GO:0031177">
    <property type="term" value="F:phosphopantetheine binding"/>
    <property type="evidence" value="ECO:0007669"/>
    <property type="project" value="TreeGrafter"/>
</dbReference>
<protein>
    <recommendedName>
        <fullName evidence="2">Condensation domain-containing protein</fullName>
    </recommendedName>
</protein>
<name>A0A841C471_9ACTN</name>
<sequence>MSPEIARAGSFPVAFHGLPERAAPLTVGQRNVLIWLGKAGTAAIGVNKWALTVPPGRTVDDVRAALSRLVADHESLRTCFDLDGEQRQRVLGAGDLPVEVFTGDRTVDDDTAVDHLHHRLRHPPFDPATELPVRIGLLVVDGTVRTGVMTFSHLALDIGGAALAGRRFTELAADPAAAPLADGAWQPVERAEWERSPSGQRQLGSALRYWERQLRTAPHCVYAVPLAPRAPADWAPPGSSAADRRSPAFELRSPAAAIAVPHIAQRTGVSPTMVVVAAFVAVLARRTGHPRCAFISLVGNRLGRHLHGYVGTIAGPSLVQVETDAAGFDDLARRTGNASLGAARHSVVDVAALNELSQEVYAQRGVAFARDIVVNNIHHALGNHTVDPTPADLSGIPAAAALTSTKWTSWERVPQLLNFRMFRLDATALTFRLATASVRWVPAADLEMLSRGIEALLIAAADTDVDLAELTECTGVEPVARGPGWHYVDGCWIELAQARRLVADALKPAVTTVLVEPAPDGTAVLVAYVAGGPADSPEKAHELCVAALPGPAALDYLAYTTIAPGRYVLCADAPSDVDDDRAWRGREVLSSGDGRPAAPADPP</sequence>
<dbReference type="Gene3D" id="3.30.559.30">
    <property type="entry name" value="Nonribosomal peptide synthetase, condensation domain"/>
    <property type="match status" value="1"/>
</dbReference>
<dbReference type="RefSeq" id="WP_184845930.1">
    <property type="nucleotide sequence ID" value="NZ_JACHMN010000003.1"/>
</dbReference>
<dbReference type="InterPro" id="IPR001242">
    <property type="entry name" value="Condensation_dom"/>
</dbReference>
<dbReference type="EMBL" id="JACHMN010000003">
    <property type="protein sequence ID" value="MBB5874099.1"/>
    <property type="molecule type" value="Genomic_DNA"/>
</dbReference>
<gene>
    <name evidence="3" type="ORF">F4553_007533</name>
</gene>
<feature type="domain" description="Condensation" evidence="2">
    <location>
        <begin position="49"/>
        <end position="377"/>
    </location>
</feature>
<dbReference type="GO" id="GO:0009239">
    <property type="term" value="P:enterobactin biosynthetic process"/>
    <property type="evidence" value="ECO:0007669"/>
    <property type="project" value="TreeGrafter"/>
</dbReference>
<dbReference type="AlphaFoldDB" id="A0A841C471"/>
<comment type="caution">
    <text evidence="3">The sequence shown here is derived from an EMBL/GenBank/DDBJ whole genome shotgun (WGS) entry which is preliminary data.</text>
</comment>
<dbReference type="PANTHER" id="PTHR45527:SF1">
    <property type="entry name" value="FATTY ACID SYNTHASE"/>
    <property type="match status" value="1"/>
</dbReference>
<evidence type="ECO:0000313" key="3">
    <source>
        <dbReference type="EMBL" id="MBB5874099.1"/>
    </source>
</evidence>
<dbReference type="GO" id="GO:0005829">
    <property type="term" value="C:cytosol"/>
    <property type="evidence" value="ECO:0007669"/>
    <property type="project" value="TreeGrafter"/>
</dbReference>
<dbReference type="GO" id="GO:0043041">
    <property type="term" value="P:amino acid activation for nonribosomal peptide biosynthetic process"/>
    <property type="evidence" value="ECO:0007669"/>
    <property type="project" value="TreeGrafter"/>
</dbReference>
<dbReference type="Gene3D" id="3.30.559.10">
    <property type="entry name" value="Chloramphenicol acetyltransferase-like domain"/>
    <property type="match status" value="1"/>
</dbReference>
<dbReference type="GO" id="GO:0047527">
    <property type="term" value="F:2,3-dihydroxybenzoate-serine ligase activity"/>
    <property type="evidence" value="ECO:0007669"/>
    <property type="project" value="TreeGrafter"/>
</dbReference>
<dbReference type="Pfam" id="PF00668">
    <property type="entry name" value="Condensation"/>
    <property type="match status" value="1"/>
</dbReference>
<dbReference type="GO" id="GO:0008610">
    <property type="term" value="P:lipid biosynthetic process"/>
    <property type="evidence" value="ECO:0007669"/>
    <property type="project" value="UniProtKB-ARBA"/>
</dbReference>
<evidence type="ECO:0000313" key="4">
    <source>
        <dbReference type="Proteomes" id="UP000587527"/>
    </source>
</evidence>
<reference evidence="3 4" key="1">
    <citation type="submission" date="2020-08" db="EMBL/GenBank/DDBJ databases">
        <title>Sequencing the genomes of 1000 actinobacteria strains.</title>
        <authorList>
            <person name="Klenk H.-P."/>
        </authorList>
    </citation>
    <scope>NUCLEOTIDE SEQUENCE [LARGE SCALE GENOMIC DNA]</scope>
    <source>
        <strain evidence="3 4">DSM 45362</strain>
    </source>
</reference>
<keyword evidence="4" id="KW-1185">Reference proteome</keyword>
<dbReference type="InterPro" id="IPR023213">
    <property type="entry name" value="CAT-like_dom_sf"/>
</dbReference>
<evidence type="ECO:0000259" key="2">
    <source>
        <dbReference type="Pfam" id="PF00668"/>
    </source>
</evidence>
<dbReference type="Proteomes" id="UP000587527">
    <property type="component" value="Unassembled WGS sequence"/>
</dbReference>
<dbReference type="SUPFAM" id="SSF52777">
    <property type="entry name" value="CoA-dependent acyltransferases"/>
    <property type="match status" value="2"/>
</dbReference>
<dbReference type="GO" id="GO:0009366">
    <property type="term" value="C:enterobactin synthetase complex"/>
    <property type="evidence" value="ECO:0007669"/>
    <property type="project" value="TreeGrafter"/>
</dbReference>
<organism evidence="3 4">
    <name type="scientific">Allocatelliglobosispora scoriae</name>
    <dbReference type="NCBI Taxonomy" id="643052"/>
    <lineage>
        <taxon>Bacteria</taxon>
        <taxon>Bacillati</taxon>
        <taxon>Actinomycetota</taxon>
        <taxon>Actinomycetes</taxon>
        <taxon>Micromonosporales</taxon>
        <taxon>Micromonosporaceae</taxon>
        <taxon>Allocatelliglobosispora</taxon>
    </lineage>
</organism>
<proteinExistence type="predicted"/>